<proteinExistence type="predicted"/>
<gene>
    <name evidence="1" type="ORF">ICT70_12525</name>
</gene>
<reference evidence="1" key="1">
    <citation type="submission" date="2020-09" db="EMBL/GenBank/DDBJ databases">
        <title>Pelobacter alkaliphilus sp. nov., a novel anaerobic arsenate-reducing bacterium from terrestrial mud volcano.</title>
        <authorList>
            <person name="Khomyakova M.A."/>
            <person name="Merkel A.Y."/>
            <person name="Slobodkin A.I."/>
        </authorList>
    </citation>
    <scope>NUCLEOTIDE SEQUENCE</scope>
    <source>
        <strain evidence="1">M08fum</strain>
    </source>
</reference>
<organism evidence="1 2">
    <name type="scientific">Pelovirga terrestris</name>
    <dbReference type="NCBI Taxonomy" id="2771352"/>
    <lineage>
        <taxon>Bacteria</taxon>
        <taxon>Pseudomonadati</taxon>
        <taxon>Thermodesulfobacteriota</taxon>
        <taxon>Desulfuromonadia</taxon>
        <taxon>Geobacterales</taxon>
        <taxon>Geobacteraceae</taxon>
        <taxon>Pelovirga</taxon>
    </lineage>
</organism>
<name>A0A8J6UQ44_9BACT</name>
<sequence>MTIRAPEFDVIDAYLMAKPGFVTGIEDGRLWVFKEGTKEADAYIASKSKPAKHVVRPGAGPNGITIRAPEFDTIDAYLVTK</sequence>
<dbReference type="AlphaFoldDB" id="A0A8J6UQ44"/>
<comment type="caution">
    <text evidence="1">The sequence shown here is derived from an EMBL/GenBank/DDBJ whole genome shotgun (WGS) entry which is preliminary data.</text>
</comment>
<dbReference type="EMBL" id="JACWUN010000016">
    <property type="protein sequence ID" value="MBD1401489.1"/>
    <property type="molecule type" value="Genomic_DNA"/>
</dbReference>
<evidence type="ECO:0000313" key="2">
    <source>
        <dbReference type="Proteomes" id="UP000632828"/>
    </source>
</evidence>
<accession>A0A8J6UQ44</accession>
<keyword evidence="2" id="KW-1185">Reference proteome</keyword>
<dbReference type="Proteomes" id="UP000632828">
    <property type="component" value="Unassembled WGS sequence"/>
</dbReference>
<evidence type="ECO:0000313" key="1">
    <source>
        <dbReference type="EMBL" id="MBD1401489.1"/>
    </source>
</evidence>
<protein>
    <submittedName>
        <fullName evidence="1">Uncharacterized protein</fullName>
    </submittedName>
</protein>